<evidence type="ECO:0000313" key="1">
    <source>
        <dbReference type="EMBL" id="KKN04138.1"/>
    </source>
</evidence>
<protein>
    <submittedName>
        <fullName evidence="1">Uncharacterized protein</fullName>
    </submittedName>
</protein>
<organism evidence="1">
    <name type="scientific">marine sediment metagenome</name>
    <dbReference type="NCBI Taxonomy" id="412755"/>
    <lineage>
        <taxon>unclassified sequences</taxon>
        <taxon>metagenomes</taxon>
        <taxon>ecological metagenomes</taxon>
    </lineage>
</organism>
<dbReference type="AlphaFoldDB" id="A0A0F9QFR3"/>
<dbReference type="EMBL" id="LAZR01004954">
    <property type="protein sequence ID" value="KKN04138.1"/>
    <property type="molecule type" value="Genomic_DNA"/>
</dbReference>
<accession>A0A0F9QFR3</accession>
<gene>
    <name evidence="1" type="ORF">LCGC14_1100460</name>
</gene>
<reference evidence="1" key="1">
    <citation type="journal article" date="2015" name="Nature">
        <title>Complex archaea that bridge the gap between prokaryotes and eukaryotes.</title>
        <authorList>
            <person name="Spang A."/>
            <person name="Saw J.H."/>
            <person name="Jorgensen S.L."/>
            <person name="Zaremba-Niedzwiedzka K."/>
            <person name="Martijn J."/>
            <person name="Lind A.E."/>
            <person name="van Eijk R."/>
            <person name="Schleper C."/>
            <person name="Guy L."/>
            <person name="Ettema T.J."/>
        </authorList>
    </citation>
    <scope>NUCLEOTIDE SEQUENCE</scope>
</reference>
<name>A0A0F9QFR3_9ZZZZ</name>
<sequence length="87" mass="10039">MAIEFTKPAELEHIVYRRFELDVQQKVVSLVFVGTDGNEHYFHTDPKKWVATLKFLFDNLTDVADLKTRIQNYLVTNEIVGGTIVPD</sequence>
<comment type="caution">
    <text evidence="1">The sequence shown here is derived from an EMBL/GenBank/DDBJ whole genome shotgun (WGS) entry which is preliminary data.</text>
</comment>
<proteinExistence type="predicted"/>